<evidence type="ECO:0000256" key="4">
    <source>
        <dbReference type="ARBA" id="ARBA00022827"/>
    </source>
</evidence>
<evidence type="ECO:0008006" key="9">
    <source>
        <dbReference type="Google" id="ProtNLM"/>
    </source>
</evidence>
<dbReference type="PANTHER" id="PTHR43539">
    <property type="entry name" value="FLAVIN-BINDING MONOOXYGENASE-LIKE PROTEIN (AFU_ORTHOLOGUE AFUA_4G09220)"/>
    <property type="match status" value="1"/>
</dbReference>
<reference evidence="7 8" key="1">
    <citation type="submission" date="2020-09" db="EMBL/GenBank/DDBJ databases">
        <title>De no assembly of potato wild relative species, Solanum commersonii.</title>
        <authorList>
            <person name="Cho K."/>
        </authorList>
    </citation>
    <scope>NUCLEOTIDE SEQUENCE [LARGE SCALE GENOMIC DNA]</scope>
    <source>
        <strain evidence="7">LZ3.2</strain>
        <tissue evidence="7">Leaf</tissue>
    </source>
</reference>
<name>A0A9J5Y7B8_SOLCO</name>
<evidence type="ECO:0000313" key="8">
    <source>
        <dbReference type="Proteomes" id="UP000824120"/>
    </source>
</evidence>
<dbReference type="GO" id="GO:0004497">
    <property type="term" value="F:monooxygenase activity"/>
    <property type="evidence" value="ECO:0007669"/>
    <property type="project" value="TreeGrafter"/>
</dbReference>
<evidence type="ECO:0000256" key="1">
    <source>
        <dbReference type="ARBA" id="ARBA00001974"/>
    </source>
</evidence>
<keyword evidence="8" id="KW-1185">Reference proteome</keyword>
<comment type="caution">
    <text evidence="7">The sequence shown here is derived from an EMBL/GenBank/DDBJ whole genome shotgun (WGS) entry which is preliminary data.</text>
</comment>
<comment type="similarity">
    <text evidence="2">Belongs to the FMO family.</text>
</comment>
<sequence length="200" mass="23137">MPKKNIIQYLDEHVEHFNIKPKFQTCVESAFYNFGEMKWNVKSRNLTSGEIEMYANSCPNKGDGVYCNVIAKIFSNIYELGIPQPEEGPFSIRVSKGRSPVIDVGAIDKIKFEQIKDHTVVFDNGDEHQFDAIIFATRYKNIVTKWLKDYSSIFLEDGTLIYWKGDNGLYCAGFSKIELLVFQWMLELLPMILRLLEETI</sequence>
<evidence type="ECO:0000256" key="6">
    <source>
        <dbReference type="ARBA" id="ARBA00023002"/>
    </source>
</evidence>
<keyword evidence="4" id="KW-0274">FAD</keyword>
<protein>
    <recommendedName>
        <fullName evidence="9">Flavin-containing monooxygenase</fullName>
    </recommendedName>
</protein>
<dbReference type="OrthoDB" id="1689926at2759"/>
<dbReference type="Proteomes" id="UP000824120">
    <property type="component" value="Chromosome 7"/>
</dbReference>
<keyword evidence="5" id="KW-0521">NADP</keyword>
<dbReference type="EMBL" id="JACXVP010000007">
    <property type="protein sequence ID" value="KAG5594926.1"/>
    <property type="molecule type" value="Genomic_DNA"/>
</dbReference>
<evidence type="ECO:0000256" key="5">
    <source>
        <dbReference type="ARBA" id="ARBA00022857"/>
    </source>
</evidence>
<organism evidence="7 8">
    <name type="scientific">Solanum commersonii</name>
    <name type="common">Commerson's wild potato</name>
    <name type="synonym">Commerson's nightshade</name>
    <dbReference type="NCBI Taxonomy" id="4109"/>
    <lineage>
        <taxon>Eukaryota</taxon>
        <taxon>Viridiplantae</taxon>
        <taxon>Streptophyta</taxon>
        <taxon>Embryophyta</taxon>
        <taxon>Tracheophyta</taxon>
        <taxon>Spermatophyta</taxon>
        <taxon>Magnoliopsida</taxon>
        <taxon>eudicotyledons</taxon>
        <taxon>Gunneridae</taxon>
        <taxon>Pentapetalae</taxon>
        <taxon>asterids</taxon>
        <taxon>lamiids</taxon>
        <taxon>Solanales</taxon>
        <taxon>Solanaceae</taxon>
        <taxon>Solanoideae</taxon>
        <taxon>Solaneae</taxon>
        <taxon>Solanum</taxon>
    </lineage>
</organism>
<proteinExistence type="inferred from homology"/>
<gene>
    <name evidence="7" type="ORF">H5410_036158</name>
</gene>
<evidence type="ECO:0000256" key="3">
    <source>
        <dbReference type="ARBA" id="ARBA00022630"/>
    </source>
</evidence>
<dbReference type="GO" id="GO:0050660">
    <property type="term" value="F:flavin adenine dinucleotide binding"/>
    <property type="evidence" value="ECO:0007669"/>
    <property type="project" value="TreeGrafter"/>
</dbReference>
<dbReference type="PANTHER" id="PTHR43539:SF12">
    <property type="entry name" value="FLAVIN-CONTAINING MONOOXYGENASE"/>
    <property type="match status" value="1"/>
</dbReference>
<accession>A0A9J5Y7B8</accession>
<keyword evidence="3" id="KW-0285">Flavoprotein</keyword>
<keyword evidence="6" id="KW-0560">Oxidoreductase</keyword>
<dbReference type="InterPro" id="IPR050982">
    <property type="entry name" value="Auxin_biosynth/cation_transpt"/>
</dbReference>
<dbReference type="AlphaFoldDB" id="A0A9J5Y7B8"/>
<evidence type="ECO:0000313" key="7">
    <source>
        <dbReference type="EMBL" id="KAG5594926.1"/>
    </source>
</evidence>
<comment type="cofactor">
    <cofactor evidence="1">
        <name>FAD</name>
        <dbReference type="ChEBI" id="CHEBI:57692"/>
    </cofactor>
</comment>
<evidence type="ECO:0000256" key="2">
    <source>
        <dbReference type="ARBA" id="ARBA00009183"/>
    </source>
</evidence>